<dbReference type="AlphaFoldDB" id="A0AAV7TNB5"/>
<evidence type="ECO:0000313" key="1">
    <source>
        <dbReference type="EMBL" id="KAJ1178098.1"/>
    </source>
</evidence>
<accession>A0AAV7TNB5</accession>
<reference evidence="1" key="1">
    <citation type="journal article" date="2022" name="bioRxiv">
        <title>Sequencing and chromosome-scale assembly of the giantPleurodeles waltlgenome.</title>
        <authorList>
            <person name="Brown T."/>
            <person name="Elewa A."/>
            <person name="Iarovenko S."/>
            <person name="Subramanian E."/>
            <person name="Araus A.J."/>
            <person name="Petzold A."/>
            <person name="Susuki M."/>
            <person name="Suzuki K.-i.T."/>
            <person name="Hayashi T."/>
            <person name="Toyoda A."/>
            <person name="Oliveira C."/>
            <person name="Osipova E."/>
            <person name="Leigh N.D."/>
            <person name="Simon A."/>
            <person name="Yun M.H."/>
        </authorList>
    </citation>
    <scope>NUCLEOTIDE SEQUENCE</scope>
    <source>
        <strain evidence="1">20211129_DDA</strain>
        <tissue evidence="1">Liver</tissue>
    </source>
</reference>
<sequence length="203" mass="22462">MLTWYNAVFIFKSQTEQLCMRVSRFGRSGSVLTWHSFGGTDGAVVKAGAPYFWFLIMNDIRQKRLEAAKDSFDENVDITTSGLGISTDGGEPPAACSLSRERRCRYECGGGRRPLGGVSAHAPVPKKKARLRRQAPLPPRNIGKRGEGVFEKRTLEEGGKMAARIEDRQELILIVSDLDEDDPLGNFKGNVSVRKVEASMGRE</sequence>
<organism evidence="1 2">
    <name type="scientific">Pleurodeles waltl</name>
    <name type="common">Iberian ribbed newt</name>
    <dbReference type="NCBI Taxonomy" id="8319"/>
    <lineage>
        <taxon>Eukaryota</taxon>
        <taxon>Metazoa</taxon>
        <taxon>Chordata</taxon>
        <taxon>Craniata</taxon>
        <taxon>Vertebrata</taxon>
        <taxon>Euteleostomi</taxon>
        <taxon>Amphibia</taxon>
        <taxon>Batrachia</taxon>
        <taxon>Caudata</taxon>
        <taxon>Salamandroidea</taxon>
        <taxon>Salamandridae</taxon>
        <taxon>Pleurodelinae</taxon>
        <taxon>Pleurodeles</taxon>
    </lineage>
</organism>
<dbReference type="Proteomes" id="UP001066276">
    <property type="component" value="Chromosome 3_2"/>
</dbReference>
<keyword evidence="2" id="KW-1185">Reference proteome</keyword>
<dbReference type="EMBL" id="JANPWB010000006">
    <property type="protein sequence ID" value="KAJ1178098.1"/>
    <property type="molecule type" value="Genomic_DNA"/>
</dbReference>
<proteinExistence type="predicted"/>
<name>A0AAV7TNB5_PLEWA</name>
<evidence type="ECO:0000313" key="2">
    <source>
        <dbReference type="Proteomes" id="UP001066276"/>
    </source>
</evidence>
<gene>
    <name evidence="1" type="ORF">NDU88_003346</name>
</gene>
<comment type="caution">
    <text evidence="1">The sequence shown here is derived from an EMBL/GenBank/DDBJ whole genome shotgun (WGS) entry which is preliminary data.</text>
</comment>
<protein>
    <submittedName>
        <fullName evidence="1">Uncharacterized protein</fullName>
    </submittedName>
</protein>